<dbReference type="PROSITE" id="PS50987">
    <property type="entry name" value="HTH_ARSR_2"/>
    <property type="match status" value="1"/>
</dbReference>
<dbReference type="InterPro" id="IPR001845">
    <property type="entry name" value="HTH_ArsR_DNA-bd_dom"/>
</dbReference>
<evidence type="ECO:0000256" key="1">
    <source>
        <dbReference type="ARBA" id="ARBA00023015"/>
    </source>
</evidence>
<dbReference type="RefSeq" id="WP_409654493.1">
    <property type="nucleotide sequence ID" value="NZ_JBKBUW010000005.1"/>
</dbReference>
<name>A0A7C3DR54_MEIRU</name>
<dbReference type="CDD" id="cd00090">
    <property type="entry name" value="HTH_ARSR"/>
    <property type="match status" value="1"/>
</dbReference>
<dbReference type="Pfam" id="PF01022">
    <property type="entry name" value="HTH_5"/>
    <property type="match status" value="1"/>
</dbReference>
<dbReference type="PANTHER" id="PTHR33154:SF18">
    <property type="entry name" value="ARSENICAL RESISTANCE OPERON REPRESSOR"/>
    <property type="match status" value="1"/>
</dbReference>
<dbReference type="AlphaFoldDB" id="A0A7C3DR54"/>
<dbReference type="EMBL" id="DSWI01000034">
    <property type="protein sequence ID" value="HFG21708.1"/>
    <property type="molecule type" value="Genomic_DNA"/>
</dbReference>
<feature type="domain" description="HTH arsR-type" evidence="4">
    <location>
        <begin position="6"/>
        <end position="101"/>
    </location>
</feature>
<dbReference type="PRINTS" id="PR00778">
    <property type="entry name" value="HTHARSR"/>
</dbReference>
<dbReference type="SUPFAM" id="SSF46785">
    <property type="entry name" value="Winged helix' DNA-binding domain"/>
    <property type="match status" value="1"/>
</dbReference>
<dbReference type="GO" id="GO:0003700">
    <property type="term" value="F:DNA-binding transcription factor activity"/>
    <property type="evidence" value="ECO:0007669"/>
    <property type="project" value="InterPro"/>
</dbReference>
<evidence type="ECO:0000256" key="2">
    <source>
        <dbReference type="ARBA" id="ARBA00023125"/>
    </source>
</evidence>
<dbReference type="GO" id="GO:0003677">
    <property type="term" value="F:DNA binding"/>
    <property type="evidence" value="ECO:0007669"/>
    <property type="project" value="UniProtKB-KW"/>
</dbReference>
<dbReference type="NCBIfam" id="NF033788">
    <property type="entry name" value="HTH_metalloreg"/>
    <property type="match status" value="1"/>
</dbReference>
<evidence type="ECO:0000256" key="3">
    <source>
        <dbReference type="ARBA" id="ARBA00023163"/>
    </source>
</evidence>
<proteinExistence type="predicted"/>
<accession>A0A7C3DR54</accession>
<dbReference type="SMART" id="SM00418">
    <property type="entry name" value="HTH_ARSR"/>
    <property type="match status" value="1"/>
</dbReference>
<dbReference type="InterPro" id="IPR051081">
    <property type="entry name" value="HTH_MetalResp_TranReg"/>
</dbReference>
<evidence type="ECO:0000259" key="4">
    <source>
        <dbReference type="PROSITE" id="PS50987"/>
    </source>
</evidence>
<dbReference type="InterPro" id="IPR011991">
    <property type="entry name" value="ArsR-like_HTH"/>
</dbReference>
<protein>
    <submittedName>
        <fullName evidence="5">ArsR family transcriptional regulator</fullName>
    </submittedName>
</protein>
<gene>
    <name evidence="5" type="ORF">ENS82_13540</name>
</gene>
<dbReference type="InterPro" id="IPR036388">
    <property type="entry name" value="WH-like_DNA-bd_sf"/>
</dbReference>
<evidence type="ECO:0000313" key="5">
    <source>
        <dbReference type="EMBL" id="HFG21708.1"/>
    </source>
</evidence>
<dbReference type="InterPro" id="IPR036390">
    <property type="entry name" value="WH_DNA-bd_sf"/>
</dbReference>
<keyword evidence="1" id="KW-0805">Transcription regulation</keyword>
<dbReference type="Gene3D" id="1.10.10.10">
    <property type="entry name" value="Winged helix-like DNA-binding domain superfamily/Winged helix DNA-binding domain"/>
    <property type="match status" value="1"/>
</dbReference>
<organism evidence="5">
    <name type="scientific">Meiothermus ruber</name>
    <dbReference type="NCBI Taxonomy" id="277"/>
    <lineage>
        <taxon>Bacteria</taxon>
        <taxon>Thermotogati</taxon>
        <taxon>Deinococcota</taxon>
        <taxon>Deinococci</taxon>
        <taxon>Thermales</taxon>
        <taxon>Thermaceae</taxon>
        <taxon>Meiothermus</taxon>
    </lineage>
</organism>
<sequence length="108" mass="11928">MIVESIGLAPQNGLQRGFQALSDPTRLRILGLLESGTRCVCELQSGLPEVAPNLLSHHLRVLREAGLVHAVRRGRWIDYSLNAEALEQLRNAIPRPRAFSTACTCEDL</sequence>
<reference evidence="5" key="1">
    <citation type="journal article" date="2020" name="mSystems">
        <title>Genome- and Community-Level Interaction Insights into Carbon Utilization and Element Cycling Functions of Hydrothermarchaeota in Hydrothermal Sediment.</title>
        <authorList>
            <person name="Zhou Z."/>
            <person name="Liu Y."/>
            <person name="Xu W."/>
            <person name="Pan J."/>
            <person name="Luo Z.H."/>
            <person name="Li M."/>
        </authorList>
    </citation>
    <scope>NUCLEOTIDE SEQUENCE [LARGE SCALE GENOMIC DNA]</scope>
    <source>
        <strain evidence="5">SpSt-524</strain>
    </source>
</reference>
<keyword evidence="3" id="KW-0804">Transcription</keyword>
<comment type="caution">
    <text evidence="5">The sequence shown here is derived from an EMBL/GenBank/DDBJ whole genome shotgun (WGS) entry which is preliminary data.</text>
</comment>
<keyword evidence="2" id="KW-0238">DNA-binding</keyword>
<dbReference type="PANTHER" id="PTHR33154">
    <property type="entry name" value="TRANSCRIPTIONAL REGULATOR, ARSR FAMILY"/>
    <property type="match status" value="1"/>
</dbReference>